<feature type="domain" description="Symplekin C-terminal" evidence="2">
    <location>
        <begin position="1909"/>
        <end position="2120"/>
    </location>
</feature>
<accession>A0A1J1HEX2</accession>
<protein>
    <recommendedName>
        <fullName evidence="2">Symplekin C-terminal domain-containing protein</fullName>
    </recommendedName>
</protein>
<dbReference type="InterPro" id="IPR022075">
    <property type="entry name" value="Symplekin_C"/>
</dbReference>
<evidence type="ECO:0000313" key="4">
    <source>
        <dbReference type="Proteomes" id="UP000220158"/>
    </source>
</evidence>
<evidence type="ECO:0000313" key="3">
    <source>
        <dbReference type="EMBL" id="CRH02610.1"/>
    </source>
</evidence>
<reference evidence="3 4" key="1">
    <citation type="submission" date="2015-04" db="EMBL/GenBank/DDBJ databases">
        <authorList>
            <consortium name="Pathogen Informatics"/>
        </authorList>
    </citation>
    <scope>NUCLEOTIDE SEQUENCE [LARGE SCALE GENOMIC DNA]</scope>
    <source>
        <strain evidence="3 4">SGS1</strain>
    </source>
</reference>
<dbReference type="RefSeq" id="XP_028535130.1">
    <property type="nucleotide sequence ID" value="XM_028679414.1"/>
</dbReference>
<dbReference type="EMBL" id="LN835309">
    <property type="protein sequence ID" value="CRH02610.1"/>
    <property type="molecule type" value="Genomic_DNA"/>
</dbReference>
<feature type="coiled-coil region" evidence="1">
    <location>
        <begin position="1799"/>
        <end position="1860"/>
    </location>
</feature>
<gene>
    <name evidence="3" type="ORF">PRELSG_1434300</name>
</gene>
<dbReference type="Proteomes" id="UP000220158">
    <property type="component" value="Chromosome 14"/>
</dbReference>
<organism evidence="3 4">
    <name type="scientific">Plasmodium relictum</name>
    <dbReference type="NCBI Taxonomy" id="85471"/>
    <lineage>
        <taxon>Eukaryota</taxon>
        <taxon>Sar</taxon>
        <taxon>Alveolata</taxon>
        <taxon>Apicomplexa</taxon>
        <taxon>Aconoidasida</taxon>
        <taxon>Haemosporida</taxon>
        <taxon>Plasmodiidae</taxon>
        <taxon>Plasmodium</taxon>
        <taxon>Plasmodium (Haemamoeba)</taxon>
    </lineage>
</organism>
<dbReference type="OrthoDB" id="331600at2759"/>
<dbReference type="Pfam" id="PF12295">
    <property type="entry name" value="Symplekin_C"/>
    <property type="match status" value="1"/>
</dbReference>
<proteinExistence type="predicted"/>
<name>A0A1J1HEX2_PLARL</name>
<keyword evidence="1" id="KW-0175">Coiled coil</keyword>
<dbReference type="KEGG" id="prel:PRELSG_1434300"/>
<dbReference type="VEuPathDB" id="PlasmoDB:PRELSG_1434300"/>
<keyword evidence="4" id="KW-1185">Reference proteome</keyword>
<evidence type="ECO:0000256" key="1">
    <source>
        <dbReference type="SAM" id="Coils"/>
    </source>
</evidence>
<sequence length="2156" mass="258475">MLKNKKKKIQKIIQFLESNEEDEKILVDHINEIEQIFFECFNNENKKKSKIINTYVIPYVNLLLERINNPDNKNHMLKERLLTRVLTFFSSILRINKNYSYLIISYFVNLIEQKYYLIKIIEYLKKLIIYLLKGLLFSKNFFYDCLDNVKQGFHNYVILKSKVFNILTNFYFDKYLIENPYKYDLIKNLMLILSKEILFFFHILKNKNKIFKETLNEEKRVHHVINEIFGFSYLNEVTNKVNLKKYDEIILIWVEQNISLFNDLIIFNLSKNVNIKNNEDDINTNKEETSKSVFSEEIKVESDKNIKKEINGKKEFIKEEKVNEDIIKNEEGNSKENSNFQNFGKLIYYLNKNKCNTEKNTNGELFSTDEKNNVKNENEAYIKCEYFYENLFFNKENNKEEKEGKKNPMNKDYLINTINQISVDNIIFLTHLMKNVFNLIREDPFILNFFIKNIFLMVEKLLDIREELKKKGNYSNNNNNTNINNYKEKLFDCMFHYIKNELYLLICKKNINFPFYYSYITQLLNLIGENGTTDELIKKKIESLNIVYSSNEKERKRKLNEKNYNYEYVKKNILRKEDYGYKKFKNEEIDIMSYLKVKMNENENENQDDKKEEKENIFINKIIKKLYLTNFKLDKEYYEQFDCSRKNKLMDFFCKNNNNTDINKLSKNNIYENYVNPYEKNTIDNNQDIVYNQNSTDTNAHSLDILNSNMPCDSNNIERITMENYRNHYILNAYHNSIDSNNNINKYDNNIRELDTKKDDEKITNEMSMKNNFFKINKMNYSNIYEIFLKNSVKYFDNIKNNETILGNIDLYFFLIFTQILNNNLENKVQTLGENVYIRKINNLKTLNNIIKRIILNDMLKEKYKFFFLTLYIIKINSSNVFNNNTTNDIFLNYSTIFKICNNLLFYSYIQEKKKKKKLEKLKLNKYNDILGYTIVCYNYFYKVKKKLKKNSYIYRNKLQKKNFKMKCKYDEILNIIIYFLHNEKLLANYRDQYIKTFIEQILETPKLSSSFFIYLIFWLNNIDINIDYKGYINNSNSDNSTILKNEKKEIIEQNMKKLGLLKNEESKIEDNSSGVIKKNMLEEIVSKSNFAILSKEEHREKNISKNVEYNMKEEILMDNKKNTSEKIYSNNEFNIKESDDKNVSLLSSNMDNICKNSFIKSDMNKIGNKSLNYSESVSSSYFDVESSSCNSDFSNEKNTENEDALLNEEGNCHNGIIKKIEFDENEVIKNDNSLNLLREKLNNHKSNNVNVNTCKNDIEYKNNFLPNNSINNKKDMHQGNSLSNNQNNNDICNSDRVKEIYNSSSNTTNNNSKNNGTNLCTKFDDLNNNNNNCSLLHNKIINEKENNTKITTQVNEMEEKLFNINYYIKYSEKNHNSSNYVLCFSLISNLLKKNQNIRVKKTMMSIYINTVYSSSNEVRKLLKKLITASKGIYNNSINYLVYTKKIYIYYHKIFTLFLLYICDIYFPNLKNDIIFFSHFASYLWPIELINFLHNFLITNFSFFYNDIISIFVNYEKIKYYEKSVFFSKNYEYIDNKLNEYIKDFDNSNLIESLECFLKETDFFNSNRITESGESNSINTHTYTDIHQEINNFDRKFSMRNEKLKDIMEKEEEEKINFFIKKEEEECLHRNEISQKILLEEIFVLLFIKTIDIMEEKLLFDKLKKTNIFLNFVSIDFINELCNFVILKIENVYEKKKSEFWQNFDVFLNETIEEDKGNINNECNQLELLDIFNFLLNSIDNFLSICIRSSIFFHLYLFIYSNCINTKIKNILLNKFIATLPLLKSLFHEEFFRILKYNNKINKQNEDNLKNEYNNAVKENTEKIREKLYGDNEIKEEIENRKSETENEQEKEKEKEINTESTYLHENNSFQINIEIIKYISKKLYESSPKENNTNFLNFCYNLYLENNNFYFIIELIGFLKKEQTLQIFNDIIKNNMEENKKIEILKCCINNIIKLPYSYILEKEKENKNENESYYITNIEIFYFYYNLNKNKNIQKIMLDYFVTKVNLNTVDDEENHKMYNDITIKDLASIIQQIAEHTNSIFPIYGRFLCQITKNIDILREYISSIIIPLLIQKKIWNNKFIWKGCLMCISMLWPDFKHSLFYIFFMLPSDECTILFHALQQKHSIESDLVDLISSNEQAKRMCPDYLKNLLNT</sequence>
<dbReference type="GeneID" id="39738775"/>
<dbReference type="OMA" id="NIEIFYF"/>
<evidence type="ECO:0000259" key="2">
    <source>
        <dbReference type="Pfam" id="PF12295"/>
    </source>
</evidence>